<dbReference type="InterPro" id="IPR055438">
    <property type="entry name" value="AstE_AspA_cat"/>
</dbReference>
<keyword evidence="3" id="KW-0732">Signal</keyword>
<feature type="domain" description="Succinylglutamate desuccinylase/Aspartoacylase catalytic" evidence="7">
    <location>
        <begin position="135"/>
        <end position="201"/>
    </location>
</feature>
<evidence type="ECO:0000256" key="3">
    <source>
        <dbReference type="ARBA" id="ARBA00022729"/>
    </source>
</evidence>
<dbReference type="Gene3D" id="3.40.630.10">
    <property type="entry name" value="Zn peptidases"/>
    <property type="match status" value="1"/>
</dbReference>
<dbReference type="GO" id="GO:0016788">
    <property type="term" value="F:hydrolase activity, acting on ester bonds"/>
    <property type="evidence" value="ECO:0007669"/>
    <property type="project" value="InterPro"/>
</dbReference>
<dbReference type="AlphaFoldDB" id="A0A8T5USC4"/>
<comment type="cofactor">
    <cofactor evidence="1">
        <name>Zn(2+)</name>
        <dbReference type="ChEBI" id="CHEBI:29105"/>
    </cofactor>
</comment>
<feature type="domain" description="SbsA Ig-like" evidence="6">
    <location>
        <begin position="2"/>
        <end position="84"/>
    </location>
</feature>
<dbReference type="SUPFAM" id="SSF53187">
    <property type="entry name" value="Zn-dependent exopeptidases"/>
    <property type="match status" value="1"/>
</dbReference>
<evidence type="ECO:0000313" key="8">
    <source>
        <dbReference type="EMBL" id="MBZ2166678.1"/>
    </source>
</evidence>
<evidence type="ECO:0000256" key="2">
    <source>
        <dbReference type="ARBA" id="ARBA00022723"/>
    </source>
</evidence>
<evidence type="ECO:0000259" key="6">
    <source>
        <dbReference type="Pfam" id="PF13205"/>
    </source>
</evidence>
<reference evidence="9" key="1">
    <citation type="journal article" date="2022" name="Microbiol. Resour. Announc.">
        <title>Draft Genome Sequence of a Methanogenic Archaeon from West Spitsbergen Permafrost.</title>
        <authorList>
            <person name="Trubitsyn V."/>
            <person name="Rivkina E."/>
            <person name="Shcherbakova V."/>
        </authorList>
    </citation>
    <scope>NUCLEOTIDE SEQUENCE [LARGE SCALE GENOMIC DNA]</scope>
    <source>
        <strain evidence="9">VT</strain>
    </source>
</reference>
<evidence type="ECO:0000256" key="4">
    <source>
        <dbReference type="ARBA" id="ARBA00022801"/>
    </source>
</evidence>
<name>A0A8T5USC4_9EURY</name>
<proteinExistence type="predicted"/>
<dbReference type="Pfam" id="PF13205">
    <property type="entry name" value="Big_5"/>
    <property type="match status" value="1"/>
</dbReference>
<organism evidence="8 9">
    <name type="scientific">Methanobacterium spitsbergense</name>
    <dbReference type="NCBI Taxonomy" id="2874285"/>
    <lineage>
        <taxon>Archaea</taxon>
        <taxon>Methanobacteriati</taxon>
        <taxon>Methanobacteriota</taxon>
        <taxon>Methanomada group</taxon>
        <taxon>Methanobacteria</taxon>
        <taxon>Methanobacteriales</taxon>
        <taxon>Methanobacteriaceae</taxon>
        <taxon>Methanobacterium</taxon>
    </lineage>
</organism>
<dbReference type="Proteomes" id="UP000825933">
    <property type="component" value="Unassembled WGS sequence"/>
</dbReference>
<evidence type="ECO:0000259" key="7">
    <source>
        <dbReference type="Pfam" id="PF24827"/>
    </source>
</evidence>
<keyword evidence="5" id="KW-0862">Zinc</keyword>
<gene>
    <name evidence="8" type="ORF">K8N75_11585</name>
</gene>
<keyword evidence="9" id="KW-1185">Reference proteome</keyword>
<accession>A0A8T5USC4</accession>
<comment type="caution">
    <text evidence="8">The sequence shown here is derived from an EMBL/GenBank/DDBJ whole genome shotgun (WGS) entry which is preliminary data.</text>
</comment>
<dbReference type="InterPro" id="IPR032812">
    <property type="entry name" value="SbsA_Ig"/>
</dbReference>
<keyword evidence="4" id="KW-0378">Hydrolase</keyword>
<evidence type="ECO:0000256" key="1">
    <source>
        <dbReference type="ARBA" id="ARBA00001947"/>
    </source>
</evidence>
<evidence type="ECO:0000313" key="9">
    <source>
        <dbReference type="Proteomes" id="UP000825933"/>
    </source>
</evidence>
<dbReference type="EMBL" id="JAIOUQ010000014">
    <property type="protein sequence ID" value="MBZ2166678.1"/>
    <property type="molecule type" value="Genomic_DNA"/>
</dbReference>
<dbReference type="GO" id="GO:0046872">
    <property type="term" value="F:metal ion binding"/>
    <property type="evidence" value="ECO:0007669"/>
    <property type="project" value="UniProtKB-KW"/>
</dbReference>
<protein>
    <submittedName>
        <fullName evidence="8">Succinylglutamate desuccinylase/aspartoacylase family protein</fullName>
    </submittedName>
</protein>
<keyword evidence="2" id="KW-0479">Metal-binding</keyword>
<dbReference type="Pfam" id="PF24827">
    <property type="entry name" value="AstE_AspA_cat"/>
    <property type="match status" value="1"/>
</dbReference>
<sequence length="322" mass="35589">MNVKTNKVIHIKFNKHVKFGNKWIELLGNGLLTLFRKNIHDNNLIITPSKKLKNGTKYTLILHYNSIQDISGNGVAYYCSSFKTAVKIDIINHATSGDIKKNSLLYKYIPKTVLSDQIISKAKTGTPMVTFGNGKGPKILIVAGVHGNELPAPAAAMKLINYLNGKTIKGTIYIIPFAIPYCTSHTHRYWNHTNPNRRANKTESPTNIIMKLAKRLHVDALGDFHLSMPGGVPGRDSALCTKIPILKSYKIAGYIAKNSGSKLIAYEKVGVKYPGALEDVCNLNGVPAVTCEVLALHGTLKKNRINKSCNQMFALLKYFNLI</sequence>
<evidence type="ECO:0000256" key="5">
    <source>
        <dbReference type="ARBA" id="ARBA00022833"/>
    </source>
</evidence>